<organism evidence="3 4">
    <name type="scientific">Periconia macrospinosa</name>
    <dbReference type="NCBI Taxonomy" id="97972"/>
    <lineage>
        <taxon>Eukaryota</taxon>
        <taxon>Fungi</taxon>
        <taxon>Dikarya</taxon>
        <taxon>Ascomycota</taxon>
        <taxon>Pezizomycotina</taxon>
        <taxon>Dothideomycetes</taxon>
        <taxon>Pleosporomycetidae</taxon>
        <taxon>Pleosporales</taxon>
        <taxon>Massarineae</taxon>
        <taxon>Periconiaceae</taxon>
        <taxon>Periconia</taxon>
    </lineage>
</organism>
<name>A0A2V1DIG6_9PLEO</name>
<dbReference type="Proteomes" id="UP000244855">
    <property type="component" value="Unassembled WGS sequence"/>
</dbReference>
<evidence type="ECO:0000313" key="3">
    <source>
        <dbReference type="EMBL" id="PVH97962.1"/>
    </source>
</evidence>
<dbReference type="AlphaFoldDB" id="A0A2V1DIG6"/>
<dbReference type="PANTHER" id="PTHR38848">
    <property type="entry name" value="G-PROTEIN COUPLED RECEPTORS FAMILY 3 PROFILE DOMAIN-CONTAINING PROTEIN"/>
    <property type="match status" value="1"/>
</dbReference>
<feature type="compositionally biased region" description="Basic and acidic residues" evidence="1">
    <location>
        <begin position="16"/>
        <end position="41"/>
    </location>
</feature>
<keyword evidence="2" id="KW-0812">Transmembrane</keyword>
<feature type="transmembrane region" description="Helical" evidence="2">
    <location>
        <begin position="291"/>
        <end position="316"/>
    </location>
</feature>
<feature type="transmembrane region" description="Helical" evidence="2">
    <location>
        <begin position="200"/>
        <end position="221"/>
    </location>
</feature>
<keyword evidence="2" id="KW-1133">Transmembrane helix</keyword>
<keyword evidence="4" id="KW-1185">Reference proteome</keyword>
<dbReference type="EMBL" id="KZ805424">
    <property type="protein sequence ID" value="PVH97962.1"/>
    <property type="molecule type" value="Genomic_DNA"/>
</dbReference>
<evidence type="ECO:0000256" key="2">
    <source>
        <dbReference type="SAM" id="Phobius"/>
    </source>
</evidence>
<feature type="transmembrane region" description="Helical" evidence="2">
    <location>
        <begin position="116"/>
        <end position="136"/>
    </location>
</feature>
<proteinExistence type="predicted"/>
<gene>
    <name evidence="3" type="ORF">DM02DRAFT_63117</name>
</gene>
<feature type="transmembrane region" description="Helical" evidence="2">
    <location>
        <begin position="156"/>
        <end position="180"/>
    </location>
</feature>
<evidence type="ECO:0000256" key="1">
    <source>
        <dbReference type="SAM" id="MobiDB-lite"/>
    </source>
</evidence>
<sequence>MDLPTMPRYNAGPDSFRSRSDLPSDNVERITKPPRKYPGERPQDRTLILMLSLTAMTTMTFLVASRFTHLKQRAISKRNITSVLILSLYVIVMAFFISMLVFHAGQGLYNYELCFALTWVCLVLYGMAKSLIYIFLVERIHVARAPFTASRARDYIYLGCMAFMMLACSGIVVNAFLHAYTAMDPNDGRCHNGINTRVTIPFLTVDIILDFVLTGVFVYLLHPFVGGQMGVGQDWRSRLSEIVTSSVWKGGKKVRVKSLASNSTSETATEMSTTGAGGRGNTAVQKSIKRLLLRTIVGAFAITIVTVGLFIVQLTVGDGGEGVALVCSSICLGDAFWGYLVIHYLTFCSLETEEDITRSTTIIEQQQHRQDGGGATTPPPLQPINV</sequence>
<dbReference type="OrthoDB" id="3210850at2759"/>
<feature type="region of interest" description="Disordered" evidence="1">
    <location>
        <begin position="1"/>
        <end position="41"/>
    </location>
</feature>
<keyword evidence="2" id="KW-0472">Membrane</keyword>
<dbReference type="PANTHER" id="PTHR38848:SF3">
    <property type="entry name" value="G-PROTEIN COUPLED RECEPTORS FAMILY 3 PROFILE DOMAIN-CONTAINING PROTEIN"/>
    <property type="match status" value="1"/>
</dbReference>
<evidence type="ECO:0000313" key="4">
    <source>
        <dbReference type="Proteomes" id="UP000244855"/>
    </source>
</evidence>
<accession>A0A2V1DIG6</accession>
<reference evidence="3 4" key="1">
    <citation type="journal article" date="2018" name="Sci. Rep.">
        <title>Comparative genomics provides insights into the lifestyle and reveals functional heterogeneity of dark septate endophytic fungi.</title>
        <authorList>
            <person name="Knapp D.G."/>
            <person name="Nemeth J.B."/>
            <person name="Barry K."/>
            <person name="Hainaut M."/>
            <person name="Henrissat B."/>
            <person name="Johnson J."/>
            <person name="Kuo A."/>
            <person name="Lim J.H.P."/>
            <person name="Lipzen A."/>
            <person name="Nolan M."/>
            <person name="Ohm R.A."/>
            <person name="Tamas L."/>
            <person name="Grigoriev I.V."/>
            <person name="Spatafora J.W."/>
            <person name="Nagy L.G."/>
            <person name="Kovacs G.M."/>
        </authorList>
    </citation>
    <scope>NUCLEOTIDE SEQUENCE [LARGE SCALE GENOMIC DNA]</scope>
    <source>
        <strain evidence="3 4">DSE2036</strain>
    </source>
</reference>
<protein>
    <submittedName>
        <fullName evidence="3">Uncharacterized protein</fullName>
    </submittedName>
</protein>
<feature type="transmembrane region" description="Helical" evidence="2">
    <location>
        <begin position="80"/>
        <end position="104"/>
    </location>
</feature>
<feature type="transmembrane region" description="Helical" evidence="2">
    <location>
        <begin position="322"/>
        <end position="342"/>
    </location>
</feature>
<feature type="region of interest" description="Disordered" evidence="1">
    <location>
        <begin position="363"/>
        <end position="386"/>
    </location>
</feature>
<feature type="transmembrane region" description="Helical" evidence="2">
    <location>
        <begin position="47"/>
        <end position="68"/>
    </location>
</feature>
<feature type="compositionally biased region" description="Pro residues" evidence="1">
    <location>
        <begin position="377"/>
        <end position="386"/>
    </location>
</feature>